<dbReference type="OrthoDB" id="1443945at2"/>
<accession>A0A2U2X5B3</accession>
<dbReference type="CDD" id="cd00051">
    <property type="entry name" value="EFh"/>
    <property type="match status" value="1"/>
</dbReference>
<keyword evidence="3" id="KW-1185">Reference proteome</keyword>
<dbReference type="PROSITE" id="PS00018">
    <property type="entry name" value="EF_HAND_1"/>
    <property type="match status" value="2"/>
</dbReference>
<reference evidence="3" key="3">
    <citation type="submission" date="2018-05" db="EMBL/GenBank/DDBJ databases">
        <authorList>
            <person name="Lu D."/>
        </authorList>
    </citation>
    <scope>NUCLEOTIDE SEQUENCE [LARGE SCALE GENOMIC DNA]</scope>
    <source>
        <strain evidence="3">ZY111</strain>
    </source>
</reference>
<dbReference type="SUPFAM" id="SSF47473">
    <property type="entry name" value="EF-hand"/>
    <property type="match status" value="1"/>
</dbReference>
<proteinExistence type="predicted"/>
<reference evidence="3" key="2">
    <citation type="submission" date="2018-05" db="EMBL/GenBank/DDBJ databases">
        <title>Algibacter marinivivus sp. nov., isolated from sample around a algae.</title>
        <authorList>
            <person name="Lu D."/>
        </authorList>
    </citation>
    <scope>NUCLEOTIDE SEQUENCE [LARGE SCALE GENOMIC DNA]</scope>
    <source>
        <strain evidence="3">ZY111</strain>
    </source>
</reference>
<dbReference type="SMART" id="SM00054">
    <property type="entry name" value="EFh"/>
    <property type="match status" value="2"/>
</dbReference>
<reference evidence="2 3" key="1">
    <citation type="submission" date="2018-05" db="EMBL/GenBank/DDBJ databases">
        <title>Algibacter marinivivus sp. nov., isolated from sample around a algae.</title>
        <authorList>
            <person name="Zhong X."/>
        </authorList>
    </citation>
    <scope>NUCLEOTIDE SEQUENCE [LARGE SCALE GENOMIC DNA]</scope>
    <source>
        <strain evidence="2 3">ZY111</strain>
    </source>
</reference>
<protein>
    <submittedName>
        <fullName evidence="2">GTP-binding protein LepA</fullName>
    </submittedName>
</protein>
<comment type="caution">
    <text evidence="2">The sequence shown here is derived from an EMBL/GenBank/DDBJ whole genome shotgun (WGS) entry which is preliminary data.</text>
</comment>
<evidence type="ECO:0000313" key="3">
    <source>
        <dbReference type="Proteomes" id="UP000245375"/>
    </source>
</evidence>
<dbReference type="InterPro" id="IPR011992">
    <property type="entry name" value="EF-hand-dom_pair"/>
</dbReference>
<dbReference type="Pfam" id="PF13499">
    <property type="entry name" value="EF-hand_7"/>
    <property type="match status" value="1"/>
</dbReference>
<evidence type="ECO:0000259" key="1">
    <source>
        <dbReference type="PROSITE" id="PS50222"/>
    </source>
</evidence>
<dbReference type="InterPro" id="IPR018247">
    <property type="entry name" value="EF_Hand_1_Ca_BS"/>
</dbReference>
<sequence length="92" mass="10470">MASKKSILRKIQIVITKHFDTPEDAFNFFDKSGDGKLSKKEISRLLKEAEINGFIRGIVTSKLIEGYDKDGDGYISWKEFKVAVNEISKKTK</sequence>
<dbReference type="PROSITE" id="PS50222">
    <property type="entry name" value="EF_HAND_2"/>
    <property type="match status" value="2"/>
</dbReference>
<feature type="domain" description="EF-hand" evidence="1">
    <location>
        <begin position="67"/>
        <end position="90"/>
    </location>
</feature>
<feature type="domain" description="EF-hand" evidence="1">
    <location>
        <begin position="17"/>
        <end position="52"/>
    </location>
</feature>
<dbReference type="InterPro" id="IPR002048">
    <property type="entry name" value="EF_hand_dom"/>
</dbReference>
<dbReference type="Proteomes" id="UP000245375">
    <property type="component" value="Unassembled WGS sequence"/>
</dbReference>
<dbReference type="RefSeq" id="WP_109351009.1">
    <property type="nucleotide sequence ID" value="NZ_QFRI01000001.1"/>
</dbReference>
<evidence type="ECO:0000313" key="2">
    <source>
        <dbReference type="EMBL" id="PWH82985.1"/>
    </source>
</evidence>
<dbReference type="Gene3D" id="1.10.238.10">
    <property type="entry name" value="EF-hand"/>
    <property type="match status" value="1"/>
</dbReference>
<gene>
    <name evidence="2" type="ORF">DIS18_00035</name>
</gene>
<organism evidence="2 3">
    <name type="scientific">Algibacter marinivivus</name>
    <dbReference type="NCBI Taxonomy" id="2100723"/>
    <lineage>
        <taxon>Bacteria</taxon>
        <taxon>Pseudomonadati</taxon>
        <taxon>Bacteroidota</taxon>
        <taxon>Flavobacteriia</taxon>
        <taxon>Flavobacteriales</taxon>
        <taxon>Flavobacteriaceae</taxon>
        <taxon>Algibacter</taxon>
    </lineage>
</organism>
<dbReference type="EMBL" id="QFRI01000001">
    <property type="protein sequence ID" value="PWH82985.1"/>
    <property type="molecule type" value="Genomic_DNA"/>
</dbReference>
<name>A0A2U2X5B3_9FLAO</name>
<dbReference type="GO" id="GO:0005509">
    <property type="term" value="F:calcium ion binding"/>
    <property type="evidence" value="ECO:0007669"/>
    <property type="project" value="InterPro"/>
</dbReference>
<dbReference type="AlphaFoldDB" id="A0A2U2X5B3"/>